<keyword evidence="2 12" id="KW-0004">4Fe-4S</keyword>
<evidence type="ECO:0000313" key="16">
    <source>
        <dbReference type="Proteomes" id="UP000325273"/>
    </source>
</evidence>
<keyword evidence="4 12" id="KW-0479">Metal-binding</keyword>
<evidence type="ECO:0000256" key="6">
    <source>
        <dbReference type="ARBA" id="ARBA00023004"/>
    </source>
</evidence>
<dbReference type="SMART" id="SM00729">
    <property type="entry name" value="Elp3"/>
    <property type="match status" value="1"/>
</dbReference>
<proteinExistence type="inferred from homology"/>
<feature type="binding site" evidence="12">
    <location>
        <position position="103"/>
    </location>
    <ligand>
        <name>GTP</name>
        <dbReference type="ChEBI" id="CHEBI:37565"/>
    </ligand>
</feature>
<accession>A0A5B0HHX2</accession>
<feature type="binding site" evidence="12">
    <location>
        <position position="60"/>
    </location>
    <ligand>
        <name>[4Fe-4S] cluster</name>
        <dbReference type="ChEBI" id="CHEBI:49883"/>
        <label>1</label>
        <note>4Fe-4S-S-AdoMet</note>
    </ligand>
</feature>
<dbReference type="Pfam" id="PF06463">
    <property type="entry name" value="Mob_synth_C"/>
    <property type="match status" value="1"/>
</dbReference>
<dbReference type="CDD" id="cd01335">
    <property type="entry name" value="Radical_SAM"/>
    <property type="match status" value="1"/>
</dbReference>
<dbReference type="SFLD" id="SFLDG01383">
    <property type="entry name" value="cyclic_pyranopterin_phosphate"/>
    <property type="match status" value="1"/>
</dbReference>
<comment type="cofactor">
    <cofactor evidence="12">
        <name>[4Fe-4S] cluster</name>
        <dbReference type="ChEBI" id="CHEBI:49883"/>
    </cofactor>
    <text evidence="12">Binds 2 [4Fe-4S] clusters. Binds 1 [4Fe-4S] cluster coordinated with 3 cysteines and an exchangeable S-adenosyl-L-methionine and 1 [4Fe-4S] cluster coordinated with 3 cysteines and the GTP-derived substrate.</text>
</comment>
<dbReference type="GO" id="GO:0051539">
    <property type="term" value="F:4 iron, 4 sulfur cluster binding"/>
    <property type="evidence" value="ECO:0007669"/>
    <property type="project" value="UniProtKB-UniRule"/>
</dbReference>
<evidence type="ECO:0000256" key="3">
    <source>
        <dbReference type="ARBA" id="ARBA00022691"/>
    </source>
</evidence>
<evidence type="ECO:0000256" key="2">
    <source>
        <dbReference type="ARBA" id="ARBA00022485"/>
    </source>
</evidence>
<dbReference type="InterPro" id="IPR007197">
    <property type="entry name" value="rSAM"/>
</dbReference>
<evidence type="ECO:0000256" key="11">
    <source>
        <dbReference type="ARBA" id="ARBA00048697"/>
    </source>
</evidence>
<dbReference type="SFLD" id="SFLDS00029">
    <property type="entry name" value="Radical_SAM"/>
    <property type="match status" value="1"/>
</dbReference>
<dbReference type="InterPro" id="IPR006638">
    <property type="entry name" value="Elp3/MiaA/NifB-like_rSAM"/>
</dbReference>
<keyword evidence="7 12" id="KW-0411">Iron-sulfur</keyword>
<keyword evidence="9 12" id="KW-0501">Molybdenum cofactor biosynthesis</keyword>
<keyword evidence="3 12" id="KW-0949">S-adenosyl-L-methionine</keyword>
<feature type="region of interest" description="Disordered" evidence="13">
    <location>
        <begin position="355"/>
        <end position="375"/>
    </location>
</feature>
<feature type="binding site" evidence="12">
    <location>
        <position position="200"/>
    </location>
    <ligand>
        <name>GTP</name>
        <dbReference type="ChEBI" id="CHEBI:37565"/>
    </ligand>
</feature>
<dbReference type="InterPro" id="IPR050105">
    <property type="entry name" value="MoCo_biosynth_MoaA/MoaC"/>
</dbReference>
<evidence type="ECO:0000256" key="7">
    <source>
        <dbReference type="ARBA" id="ARBA00023014"/>
    </source>
</evidence>
<reference evidence="15 16" key="1">
    <citation type="submission" date="2019-08" db="EMBL/GenBank/DDBJ databases">
        <title>Paraburkholderia sp. DCY113.</title>
        <authorList>
            <person name="Kang J."/>
        </authorList>
    </citation>
    <scope>NUCLEOTIDE SEQUENCE [LARGE SCALE GENOMIC DNA]</scope>
    <source>
        <strain evidence="15 16">DCY113</strain>
    </source>
</reference>
<dbReference type="UniPathway" id="UPA00344"/>
<evidence type="ECO:0000256" key="1">
    <source>
        <dbReference type="ARBA" id="ARBA00012167"/>
    </source>
</evidence>
<keyword evidence="10 12" id="KW-0456">Lyase</keyword>
<dbReference type="InterPro" id="IPR000385">
    <property type="entry name" value="MoaA_NifB_PqqE_Fe-S-bd_CS"/>
</dbReference>
<dbReference type="InterPro" id="IPR040064">
    <property type="entry name" value="MoaA-like"/>
</dbReference>
<dbReference type="GO" id="GO:0006777">
    <property type="term" value="P:Mo-molybdopterin cofactor biosynthetic process"/>
    <property type="evidence" value="ECO:0007669"/>
    <property type="project" value="UniProtKB-UniRule"/>
</dbReference>
<evidence type="ECO:0000256" key="4">
    <source>
        <dbReference type="ARBA" id="ARBA00022723"/>
    </source>
</evidence>
<feature type="binding site" evidence="12">
    <location>
        <position position="301"/>
    </location>
    <ligand>
        <name>[4Fe-4S] cluster</name>
        <dbReference type="ChEBI" id="CHEBI:49883"/>
        <label>2</label>
        <note>4Fe-4S-substrate</note>
    </ligand>
</feature>
<evidence type="ECO:0000256" key="12">
    <source>
        <dbReference type="HAMAP-Rule" id="MF_01225"/>
    </source>
</evidence>
<feature type="binding site" evidence="12">
    <location>
        <position position="49"/>
    </location>
    <ligand>
        <name>GTP</name>
        <dbReference type="ChEBI" id="CHEBI:37565"/>
    </ligand>
</feature>
<keyword evidence="6 12" id="KW-0408">Iron</keyword>
<dbReference type="HAMAP" id="MF_01225_B">
    <property type="entry name" value="MoaA_B"/>
    <property type="match status" value="1"/>
</dbReference>
<keyword evidence="16" id="KW-1185">Reference proteome</keyword>
<name>A0A5B0HHX2_9BURK</name>
<dbReference type="RefSeq" id="WP_149668391.1">
    <property type="nucleotide sequence ID" value="NZ_VTUZ01000002.1"/>
</dbReference>
<organism evidence="15 16">
    <name type="scientific">Paraburkholderia panacisoli</name>
    <dbReference type="NCBI Taxonomy" id="2603818"/>
    <lineage>
        <taxon>Bacteria</taxon>
        <taxon>Pseudomonadati</taxon>
        <taxon>Pseudomonadota</taxon>
        <taxon>Betaproteobacteria</taxon>
        <taxon>Burkholderiales</taxon>
        <taxon>Burkholderiaceae</taxon>
        <taxon>Paraburkholderia</taxon>
    </lineage>
</organism>
<feature type="binding site" evidence="12">
    <location>
        <position position="162"/>
    </location>
    <ligand>
        <name>S-adenosyl-L-methionine</name>
        <dbReference type="ChEBI" id="CHEBI:59789"/>
    </ligand>
</feature>
<sequence>MKAFTLGRVIPLVEVSAADPAERNLLASDSAAMELPLRDTRHRPLRDLRISVTDRCNFRCVYCMPKEVFDKDYAFLPRRELLSFEEIERAARVFVGLGVEKIRLTGGEPLLRKDLEYLVDRLATLRTPRGEDVELTLTTNGSLLSRKAQLLRNAGLKRITVSLDSIDEAVFQRMNGVDFPAALVLEGIDAALRVGLAPVKVNMVVKRGVNDTQILPMALHFRGTGVEVRFIEFMDVGASNGWNMGSVVSSSEVVRRIDAAFQLLPVGRDKPSDTSVRFRYADGQGNIGVISSVSQPFCGDCTRLRLSADGQLFTCLFASRGLDIRTPMRNGHTDEALRQLVAYLWRRRADRYSEQRGKSSVTDDRSKVEMSFIGG</sequence>
<dbReference type="InterPro" id="IPR010505">
    <property type="entry name" value="MoaA_twitch"/>
</dbReference>
<feature type="binding site" evidence="12">
    <location>
        <position position="63"/>
    </location>
    <ligand>
        <name>[4Fe-4S] cluster</name>
        <dbReference type="ChEBI" id="CHEBI:49883"/>
        <label>1</label>
        <note>4Fe-4S-S-AdoMet</note>
    </ligand>
</feature>
<dbReference type="CDD" id="cd21117">
    <property type="entry name" value="Twitch_MoaA"/>
    <property type="match status" value="1"/>
</dbReference>
<dbReference type="Proteomes" id="UP000325273">
    <property type="component" value="Unassembled WGS sequence"/>
</dbReference>
<dbReference type="GO" id="GO:1904047">
    <property type="term" value="F:S-adenosyl-L-methionine binding"/>
    <property type="evidence" value="ECO:0007669"/>
    <property type="project" value="UniProtKB-UniRule"/>
</dbReference>
<comment type="function">
    <text evidence="12">Catalyzes the cyclization of GTP to (8S)-3',8-cyclo-7,8-dihydroguanosine 5'-triphosphate.</text>
</comment>
<dbReference type="GO" id="GO:0046872">
    <property type="term" value="F:metal ion binding"/>
    <property type="evidence" value="ECO:0007669"/>
    <property type="project" value="UniProtKB-KW"/>
</dbReference>
<feature type="binding site" evidence="12">
    <location>
        <begin position="303"/>
        <end position="305"/>
    </location>
    <ligand>
        <name>GTP</name>
        <dbReference type="ChEBI" id="CHEBI:37565"/>
    </ligand>
</feature>
<dbReference type="SUPFAM" id="SSF102114">
    <property type="entry name" value="Radical SAM enzymes"/>
    <property type="match status" value="1"/>
</dbReference>
<comment type="catalytic activity">
    <reaction evidence="11 12">
        <text>GTP + AH2 + S-adenosyl-L-methionine = (8S)-3',8-cyclo-7,8-dihydroguanosine 5'-triphosphate + 5'-deoxyadenosine + L-methionine + A + H(+)</text>
        <dbReference type="Rhea" id="RHEA:49576"/>
        <dbReference type="ChEBI" id="CHEBI:13193"/>
        <dbReference type="ChEBI" id="CHEBI:15378"/>
        <dbReference type="ChEBI" id="CHEBI:17319"/>
        <dbReference type="ChEBI" id="CHEBI:17499"/>
        <dbReference type="ChEBI" id="CHEBI:37565"/>
        <dbReference type="ChEBI" id="CHEBI:57844"/>
        <dbReference type="ChEBI" id="CHEBI:59789"/>
        <dbReference type="ChEBI" id="CHEBI:131766"/>
        <dbReference type="EC" id="4.1.99.22"/>
    </reaction>
</comment>
<dbReference type="NCBIfam" id="TIGR02666">
    <property type="entry name" value="moaA"/>
    <property type="match status" value="1"/>
</dbReference>
<dbReference type="GO" id="GO:0061798">
    <property type="term" value="F:GTP 3',8'-cyclase activity"/>
    <property type="evidence" value="ECO:0007669"/>
    <property type="project" value="UniProtKB-UniRule"/>
</dbReference>
<feature type="binding site" evidence="12">
    <location>
        <position position="315"/>
    </location>
    <ligand>
        <name>[4Fe-4S] cluster</name>
        <dbReference type="ChEBI" id="CHEBI:49883"/>
        <label>2</label>
        <note>4Fe-4S-substrate</note>
    </ligand>
</feature>
<dbReference type="PROSITE" id="PS01305">
    <property type="entry name" value="MOAA_NIFB_PQQE"/>
    <property type="match status" value="1"/>
</dbReference>
<feature type="binding site" evidence="12">
    <location>
        <position position="298"/>
    </location>
    <ligand>
        <name>[4Fe-4S] cluster</name>
        <dbReference type="ChEBI" id="CHEBI:49883"/>
        <label>2</label>
        <note>4Fe-4S-substrate</note>
    </ligand>
</feature>
<feature type="compositionally biased region" description="Basic and acidic residues" evidence="13">
    <location>
        <begin position="355"/>
        <end position="368"/>
    </location>
</feature>
<keyword evidence="5 12" id="KW-0547">Nucleotide-binding</keyword>
<dbReference type="SFLD" id="SFLDG01386">
    <property type="entry name" value="main_SPASM_domain-containing"/>
    <property type="match status" value="1"/>
</dbReference>
<evidence type="ECO:0000256" key="5">
    <source>
        <dbReference type="ARBA" id="ARBA00022741"/>
    </source>
</evidence>
<dbReference type="GO" id="GO:0061799">
    <property type="term" value="F:cyclic pyranopterin monophosphate synthase activity"/>
    <property type="evidence" value="ECO:0007669"/>
    <property type="project" value="TreeGrafter"/>
</dbReference>
<dbReference type="EC" id="4.1.99.22" evidence="1 12"/>
<keyword evidence="8 12" id="KW-0342">GTP-binding</keyword>
<evidence type="ECO:0000256" key="8">
    <source>
        <dbReference type="ARBA" id="ARBA00023134"/>
    </source>
</evidence>
<dbReference type="Gene3D" id="3.20.20.70">
    <property type="entry name" value="Aldolase class I"/>
    <property type="match status" value="1"/>
</dbReference>
<evidence type="ECO:0000313" key="15">
    <source>
        <dbReference type="EMBL" id="KAA1014856.1"/>
    </source>
</evidence>
<comment type="caution">
    <text evidence="15">The sequence shown here is derived from an EMBL/GenBank/DDBJ whole genome shotgun (WGS) entry which is preliminary data.</text>
</comment>
<feature type="binding site" evidence="12">
    <location>
        <position position="234"/>
    </location>
    <ligand>
        <name>S-adenosyl-L-methionine</name>
        <dbReference type="ChEBI" id="CHEBI:59789"/>
    </ligand>
</feature>
<feature type="binding site" evidence="12">
    <location>
        <position position="62"/>
    </location>
    <ligand>
        <name>S-adenosyl-L-methionine</name>
        <dbReference type="ChEBI" id="CHEBI:59789"/>
    </ligand>
</feature>
<evidence type="ECO:0000256" key="10">
    <source>
        <dbReference type="ARBA" id="ARBA00023239"/>
    </source>
</evidence>
<evidence type="ECO:0000256" key="9">
    <source>
        <dbReference type="ARBA" id="ARBA00023150"/>
    </source>
</evidence>
<dbReference type="AlphaFoldDB" id="A0A5B0HHX2"/>
<dbReference type="SFLD" id="SFLDG01067">
    <property type="entry name" value="SPASM/twitch_domain_containing"/>
    <property type="match status" value="1"/>
</dbReference>
<dbReference type="PROSITE" id="PS51918">
    <property type="entry name" value="RADICAL_SAM"/>
    <property type="match status" value="1"/>
</dbReference>
<dbReference type="InterPro" id="IPR013483">
    <property type="entry name" value="MoaA"/>
</dbReference>
<feature type="domain" description="Radical SAM core" evidence="14">
    <location>
        <begin position="40"/>
        <end position="273"/>
    </location>
</feature>
<protein>
    <recommendedName>
        <fullName evidence="1 12">GTP 3',8-cyclase</fullName>
        <ecNumber evidence="1 12">4.1.99.22</ecNumber>
    </recommendedName>
    <alternativeName>
        <fullName evidence="12">Molybdenum cofactor biosynthesis protein A</fullName>
    </alternativeName>
</protein>
<feature type="binding site" evidence="12">
    <location>
        <position position="107"/>
    </location>
    <ligand>
        <name>S-adenosyl-L-methionine</name>
        <dbReference type="ChEBI" id="CHEBI:59789"/>
    </ligand>
</feature>
<feature type="binding site" evidence="12">
    <location>
        <position position="138"/>
    </location>
    <ligand>
        <name>GTP</name>
        <dbReference type="ChEBI" id="CHEBI:37565"/>
    </ligand>
</feature>
<dbReference type="GO" id="GO:0005525">
    <property type="term" value="F:GTP binding"/>
    <property type="evidence" value="ECO:0007669"/>
    <property type="project" value="UniProtKB-UniRule"/>
</dbReference>
<dbReference type="PANTHER" id="PTHR22960">
    <property type="entry name" value="MOLYBDOPTERIN COFACTOR SYNTHESIS PROTEIN A"/>
    <property type="match status" value="1"/>
</dbReference>
<dbReference type="Pfam" id="PF04055">
    <property type="entry name" value="Radical_SAM"/>
    <property type="match status" value="1"/>
</dbReference>
<comment type="similarity">
    <text evidence="12">Belongs to the radical SAM superfamily. MoaA family.</text>
</comment>
<dbReference type="PANTHER" id="PTHR22960:SF0">
    <property type="entry name" value="MOLYBDENUM COFACTOR BIOSYNTHESIS PROTEIN 1"/>
    <property type="match status" value="1"/>
</dbReference>
<comment type="pathway">
    <text evidence="12">Cofactor biosynthesis; molybdopterin biosynthesis.</text>
</comment>
<evidence type="ECO:0000259" key="14">
    <source>
        <dbReference type="PROSITE" id="PS51918"/>
    </source>
</evidence>
<dbReference type="InterPro" id="IPR013785">
    <property type="entry name" value="Aldolase_TIM"/>
</dbReference>
<comment type="subunit">
    <text evidence="12">Monomer and homodimer.</text>
</comment>
<dbReference type="InterPro" id="IPR058240">
    <property type="entry name" value="rSAM_sf"/>
</dbReference>
<evidence type="ECO:0000256" key="13">
    <source>
        <dbReference type="SAM" id="MobiDB-lite"/>
    </source>
</evidence>
<feature type="binding site" evidence="12">
    <location>
        <position position="56"/>
    </location>
    <ligand>
        <name>[4Fe-4S] cluster</name>
        <dbReference type="ChEBI" id="CHEBI:49883"/>
        <label>1</label>
        <note>4Fe-4S-S-AdoMet</note>
    </ligand>
</feature>
<gene>
    <name evidence="12 15" type="primary">moaA</name>
    <name evidence="15" type="ORF">FVF58_02690</name>
</gene>
<dbReference type="EMBL" id="VTUZ01000002">
    <property type="protein sequence ID" value="KAA1014856.1"/>
    <property type="molecule type" value="Genomic_DNA"/>
</dbReference>